<gene>
    <name evidence="1" type="ORF">RPERSI_LOCUS32227</name>
</gene>
<feature type="non-terminal residue" evidence="1">
    <location>
        <position position="139"/>
    </location>
</feature>
<protein>
    <submittedName>
        <fullName evidence="1">2704_t:CDS:1</fullName>
    </submittedName>
</protein>
<accession>A0ACA9SK53</accession>
<keyword evidence="2" id="KW-1185">Reference proteome</keyword>
<reference evidence="1" key="1">
    <citation type="submission" date="2021-06" db="EMBL/GenBank/DDBJ databases">
        <authorList>
            <person name="Kallberg Y."/>
            <person name="Tangrot J."/>
            <person name="Rosling A."/>
        </authorList>
    </citation>
    <scope>NUCLEOTIDE SEQUENCE</scope>
    <source>
        <strain evidence="1">MA461A</strain>
    </source>
</reference>
<evidence type="ECO:0000313" key="2">
    <source>
        <dbReference type="Proteomes" id="UP000789920"/>
    </source>
</evidence>
<name>A0ACA9SK53_9GLOM</name>
<sequence length="139" mass="16403">TWADEGSTHRNLLKIVILVKCKIKKGIPIIIGKFKVPRWQVKRGLTELELKMKREDYLVMLIKDIVKTVVKKVVQNLNMFQRKQQKRGSRLCYVCWRKGHLAYLCPSIKDQSHDQSLNYNVMDVHHVEVGRKKHEGLKR</sequence>
<dbReference type="Proteomes" id="UP000789920">
    <property type="component" value="Unassembled WGS sequence"/>
</dbReference>
<feature type="non-terminal residue" evidence="1">
    <location>
        <position position="1"/>
    </location>
</feature>
<comment type="caution">
    <text evidence="1">The sequence shown here is derived from an EMBL/GenBank/DDBJ whole genome shotgun (WGS) entry which is preliminary data.</text>
</comment>
<proteinExistence type="predicted"/>
<dbReference type="EMBL" id="CAJVQC010133462">
    <property type="protein sequence ID" value="CAG8842238.1"/>
    <property type="molecule type" value="Genomic_DNA"/>
</dbReference>
<evidence type="ECO:0000313" key="1">
    <source>
        <dbReference type="EMBL" id="CAG8842238.1"/>
    </source>
</evidence>
<organism evidence="1 2">
    <name type="scientific">Racocetra persica</name>
    <dbReference type="NCBI Taxonomy" id="160502"/>
    <lineage>
        <taxon>Eukaryota</taxon>
        <taxon>Fungi</taxon>
        <taxon>Fungi incertae sedis</taxon>
        <taxon>Mucoromycota</taxon>
        <taxon>Glomeromycotina</taxon>
        <taxon>Glomeromycetes</taxon>
        <taxon>Diversisporales</taxon>
        <taxon>Gigasporaceae</taxon>
        <taxon>Racocetra</taxon>
    </lineage>
</organism>